<dbReference type="Gene3D" id="1.10.510.10">
    <property type="entry name" value="Transferase(Phosphotransferase) domain 1"/>
    <property type="match status" value="1"/>
</dbReference>
<feature type="domain" description="Protein kinase" evidence="10">
    <location>
        <begin position="134"/>
        <end position="264"/>
    </location>
</feature>
<evidence type="ECO:0000256" key="7">
    <source>
        <dbReference type="ARBA" id="ARBA00022840"/>
    </source>
</evidence>
<evidence type="ECO:0000256" key="4">
    <source>
        <dbReference type="ARBA" id="ARBA00022679"/>
    </source>
</evidence>
<dbReference type="InterPro" id="IPR000719">
    <property type="entry name" value="Prot_kinase_dom"/>
</dbReference>
<comment type="similarity">
    <text evidence="2">Belongs to the protein kinase superfamily. CAMK Ser/Thr protein kinase family. NIM1 subfamily.</text>
</comment>
<evidence type="ECO:0000256" key="1">
    <source>
        <dbReference type="ARBA" id="ARBA00005575"/>
    </source>
</evidence>
<dbReference type="Pfam" id="PF00498">
    <property type="entry name" value="FHA"/>
    <property type="match status" value="1"/>
</dbReference>
<evidence type="ECO:0000256" key="2">
    <source>
        <dbReference type="ARBA" id="ARBA00010791"/>
    </source>
</evidence>
<dbReference type="CDD" id="cd22670">
    <property type="entry name" value="FHA_MEK1-like"/>
    <property type="match status" value="1"/>
</dbReference>
<dbReference type="OrthoDB" id="40902at2759"/>
<evidence type="ECO:0000259" key="9">
    <source>
        <dbReference type="PROSITE" id="PS50006"/>
    </source>
</evidence>
<keyword evidence="6 11" id="KW-0418">Kinase</keyword>
<keyword evidence="12" id="KW-1185">Reference proteome</keyword>
<dbReference type="InterPro" id="IPR008984">
    <property type="entry name" value="SMAD_FHA_dom_sf"/>
</dbReference>
<dbReference type="PANTHER" id="PTHR24346:SF82">
    <property type="entry name" value="KP78A-RELATED"/>
    <property type="match status" value="1"/>
</dbReference>
<evidence type="ECO:0000256" key="5">
    <source>
        <dbReference type="ARBA" id="ARBA00022741"/>
    </source>
</evidence>
<dbReference type="GO" id="GO:0005524">
    <property type="term" value="F:ATP binding"/>
    <property type="evidence" value="ECO:0007669"/>
    <property type="project" value="UniProtKB-UniRule"/>
</dbReference>
<dbReference type="EMBL" id="JADNYJ010000002">
    <property type="protein sequence ID" value="KAF8913035.1"/>
    <property type="molecule type" value="Genomic_DNA"/>
</dbReference>
<evidence type="ECO:0000256" key="3">
    <source>
        <dbReference type="ARBA" id="ARBA00022527"/>
    </source>
</evidence>
<dbReference type="Pfam" id="PF00069">
    <property type="entry name" value="Pkinase"/>
    <property type="match status" value="1"/>
</dbReference>
<evidence type="ECO:0000256" key="8">
    <source>
        <dbReference type="PROSITE-ProRule" id="PRU10141"/>
    </source>
</evidence>
<evidence type="ECO:0000313" key="11">
    <source>
        <dbReference type="EMBL" id="KAF8913035.1"/>
    </source>
</evidence>
<dbReference type="GO" id="GO:0005737">
    <property type="term" value="C:cytoplasm"/>
    <property type="evidence" value="ECO:0007669"/>
    <property type="project" value="TreeGrafter"/>
</dbReference>
<dbReference type="SUPFAM" id="SSF56112">
    <property type="entry name" value="Protein kinase-like (PK-like)"/>
    <property type="match status" value="1"/>
</dbReference>
<keyword evidence="5 8" id="KW-0547">Nucleotide-binding</keyword>
<keyword evidence="3" id="KW-0723">Serine/threonine-protein kinase</keyword>
<dbReference type="InterPro" id="IPR011009">
    <property type="entry name" value="Kinase-like_dom_sf"/>
</dbReference>
<gene>
    <name evidence="11" type="ORF">CPB84DRAFT_504205</name>
</gene>
<comment type="caution">
    <text evidence="11">The sequence shown here is derived from an EMBL/GenBank/DDBJ whole genome shotgun (WGS) entry which is preliminary data.</text>
</comment>
<dbReference type="InterPro" id="IPR000253">
    <property type="entry name" value="FHA_dom"/>
</dbReference>
<comment type="similarity">
    <text evidence="1">Belongs to the protein kinase superfamily. CAMK Ser/Thr protein kinase family. CHEK2 subfamily.</text>
</comment>
<evidence type="ECO:0000259" key="10">
    <source>
        <dbReference type="PROSITE" id="PS50011"/>
    </source>
</evidence>
<dbReference type="GO" id="GO:0004674">
    <property type="term" value="F:protein serine/threonine kinase activity"/>
    <property type="evidence" value="ECO:0007669"/>
    <property type="project" value="UniProtKB-KW"/>
</dbReference>
<feature type="domain" description="FHA" evidence="9">
    <location>
        <begin position="26"/>
        <end position="80"/>
    </location>
</feature>
<evidence type="ECO:0000313" key="12">
    <source>
        <dbReference type="Proteomes" id="UP000724874"/>
    </source>
</evidence>
<dbReference type="PROSITE" id="PS50011">
    <property type="entry name" value="PROTEIN_KINASE_DOM"/>
    <property type="match status" value="1"/>
</dbReference>
<dbReference type="Proteomes" id="UP000724874">
    <property type="component" value="Unassembled WGS sequence"/>
</dbReference>
<feature type="binding site" evidence="8">
    <location>
        <position position="163"/>
    </location>
    <ligand>
        <name>ATP</name>
        <dbReference type="ChEBI" id="CHEBI:30616"/>
    </ligand>
</feature>
<keyword evidence="4" id="KW-0808">Transferase</keyword>
<dbReference type="PROSITE" id="PS00107">
    <property type="entry name" value="PROTEIN_KINASE_ATP"/>
    <property type="match status" value="1"/>
</dbReference>
<dbReference type="PANTHER" id="PTHR24346">
    <property type="entry name" value="MAP/MICROTUBULE AFFINITY-REGULATING KINASE"/>
    <property type="match status" value="1"/>
</dbReference>
<name>A0A9P5P329_GYMJU</name>
<organism evidence="11 12">
    <name type="scientific">Gymnopilus junonius</name>
    <name type="common">Spectacular rustgill mushroom</name>
    <name type="synonym">Gymnopilus spectabilis subsp. junonius</name>
    <dbReference type="NCBI Taxonomy" id="109634"/>
    <lineage>
        <taxon>Eukaryota</taxon>
        <taxon>Fungi</taxon>
        <taxon>Dikarya</taxon>
        <taxon>Basidiomycota</taxon>
        <taxon>Agaricomycotina</taxon>
        <taxon>Agaricomycetes</taxon>
        <taxon>Agaricomycetidae</taxon>
        <taxon>Agaricales</taxon>
        <taxon>Agaricineae</taxon>
        <taxon>Hymenogastraceae</taxon>
        <taxon>Gymnopilus</taxon>
    </lineage>
</organism>
<evidence type="ECO:0000256" key="6">
    <source>
        <dbReference type="ARBA" id="ARBA00022777"/>
    </source>
</evidence>
<reference evidence="11" key="1">
    <citation type="submission" date="2020-11" db="EMBL/GenBank/DDBJ databases">
        <authorList>
            <consortium name="DOE Joint Genome Institute"/>
            <person name="Ahrendt S."/>
            <person name="Riley R."/>
            <person name="Andreopoulos W."/>
            <person name="LaButti K."/>
            <person name="Pangilinan J."/>
            <person name="Ruiz-duenas F.J."/>
            <person name="Barrasa J.M."/>
            <person name="Sanchez-Garcia M."/>
            <person name="Camarero S."/>
            <person name="Miyauchi S."/>
            <person name="Serrano A."/>
            <person name="Linde D."/>
            <person name="Babiker R."/>
            <person name="Drula E."/>
            <person name="Ayuso-Fernandez I."/>
            <person name="Pacheco R."/>
            <person name="Padilla G."/>
            <person name="Ferreira P."/>
            <person name="Barriuso J."/>
            <person name="Kellner H."/>
            <person name="Castanera R."/>
            <person name="Alfaro M."/>
            <person name="Ramirez L."/>
            <person name="Pisabarro A.G."/>
            <person name="Kuo A."/>
            <person name="Tritt A."/>
            <person name="Lipzen A."/>
            <person name="He G."/>
            <person name="Yan M."/>
            <person name="Ng V."/>
            <person name="Cullen D."/>
            <person name="Martin F."/>
            <person name="Rosso M.-N."/>
            <person name="Henrissat B."/>
            <person name="Hibbett D."/>
            <person name="Martinez A.T."/>
            <person name="Grigoriev I.V."/>
        </authorList>
    </citation>
    <scope>NUCLEOTIDE SEQUENCE</scope>
    <source>
        <strain evidence="11">AH 44721</strain>
    </source>
</reference>
<dbReference type="Gene3D" id="2.60.200.20">
    <property type="match status" value="1"/>
</dbReference>
<keyword evidence="7 8" id="KW-0067">ATP-binding</keyword>
<dbReference type="SMART" id="SM00240">
    <property type="entry name" value="FHA"/>
    <property type="match status" value="1"/>
</dbReference>
<dbReference type="SMART" id="SM00220">
    <property type="entry name" value="S_TKc"/>
    <property type="match status" value="1"/>
</dbReference>
<protein>
    <submittedName>
        <fullName evidence="11">Kinase-like domain-containing protein</fullName>
    </submittedName>
</protein>
<dbReference type="GO" id="GO:0035556">
    <property type="term" value="P:intracellular signal transduction"/>
    <property type="evidence" value="ECO:0007669"/>
    <property type="project" value="TreeGrafter"/>
</dbReference>
<proteinExistence type="inferred from homology"/>
<dbReference type="InterPro" id="IPR017441">
    <property type="entry name" value="Protein_kinase_ATP_BS"/>
</dbReference>
<accession>A0A9P5P329</accession>
<dbReference type="SUPFAM" id="SSF49879">
    <property type="entry name" value="SMAD/FHA domain"/>
    <property type="match status" value="1"/>
</dbReference>
<dbReference type="PROSITE" id="PS50006">
    <property type="entry name" value="FHA_DOMAIN"/>
    <property type="match status" value="1"/>
</dbReference>
<sequence length="264" mass="29574">MDVCAQLVTTRQGRKEVINLTVSKPVIVGRNPDSCSYLIDDTLVSAIHCKIYAVRSPSGGVIISCQDVSRNGITLNGQQIRKTAVIVMDGDVIQLPNSLSFTCFHLWKECAERLSFFDPTPPLQPRQKRVGKYIVTSQCLGTGSFATVHLALDPEKDRQVACKSIRTKKDSEVGQVVKEVRILITLKHPNINEIYDTEENKKFIHIFLQLCTGGDLFTYITQATGTGVRICEAEAKYIMYQLLLALNYLHEKMISHRDLKASFP</sequence>
<dbReference type="AlphaFoldDB" id="A0A9P5P329"/>